<keyword evidence="1" id="KW-1133">Transmembrane helix</keyword>
<keyword evidence="1" id="KW-0812">Transmembrane</keyword>
<sequence>MSDGNEKSVDKRIVIVRRLASPTFIIMFYIIVSLFKVMFRVAITLVIRFTFHYV</sequence>
<reference evidence="2" key="2">
    <citation type="submission" date="2020-06" db="EMBL/GenBank/DDBJ databases">
        <title>Helianthus annuus Genome sequencing and assembly Release 2.</title>
        <authorList>
            <person name="Gouzy J."/>
            <person name="Langlade N."/>
            <person name="Munos S."/>
        </authorList>
    </citation>
    <scope>NUCLEOTIDE SEQUENCE</scope>
    <source>
        <tissue evidence="2">Leaves</tissue>
    </source>
</reference>
<protein>
    <submittedName>
        <fullName evidence="2">Uncharacterized protein</fullName>
    </submittedName>
</protein>
<feature type="transmembrane region" description="Helical" evidence="1">
    <location>
        <begin position="26"/>
        <end position="51"/>
    </location>
</feature>
<dbReference type="EMBL" id="MNCJ02000316">
    <property type="protein sequence ID" value="KAF5820624.1"/>
    <property type="molecule type" value="Genomic_DNA"/>
</dbReference>
<reference evidence="2" key="1">
    <citation type="journal article" date="2017" name="Nature">
        <title>The sunflower genome provides insights into oil metabolism, flowering and Asterid evolution.</title>
        <authorList>
            <person name="Badouin H."/>
            <person name="Gouzy J."/>
            <person name="Grassa C.J."/>
            <person name="Murat F."/>
            <person name="Staton S.E."/>
            <person name="Cottret L."/>
            <person name="Lelandais-Briere C."/>
            <person name="Owens G.L."/>
            <person name="Carrere S."/>
            <person name="Mayjonade B."/>
            <person name="Legrand L."/>
            <person name="Gill N."/>
            <person name="Kane N.C."/>
            <person name="Bowers J.E."/>
            <person name="Hubner S."/>
            <person name="Bellec A."/>
            <person name="Berard A."/>
            <person name="Berges H."/>
            <person name="Blanchet N."/>
            <person name="Boniface M.C."/>
            <person name="Brunel D."/>
            <person name="Catrice O."/>
            <person name="Chaidir N."/>
            <person name="Claudel C."/>
            <person name="Donnadieu C."/>
            <person name="Faraut T."/>
            <person name="Fievet G."/>
            <person name="Helmstetter N."/>
            <person name="King M."/>
            <person name="Knapp S.J."/>
            <person name="Lai Z."/>
            <person name="Le Paslier M.C."/>
            <person name="Lippi Y."/>
            <person name="Lorenzon L."/>
            <person name="Mandel J.R."/>
            <person name="Marage G."/>
            <person name="Marchand G."/>
            <person name="Marquand E."/>
            <person name="Bret-Mestries E."/>
            <person name="Morien E."/>
            <person name="Nambeesan S."/>
            <person name="Nguyen T."/>
            <person name="Pegot-Espagnet P."/>
            <person name="Pouilly N."/>
            <person name="Raftis F."/>
            <person name="Sallet E."/>
            <person name="Schiex T."/>
            <person name="Thomas J."/>
            <person name="Vandecasteele C."/>
            <person name="Vares D."/>
            <person name="Vear F."/>
            <person name="Vautrin S."/>
            <person name="Crespi M."/>
            <person name="Mangin B."/>
            <person name="Burke J.M."/>
            <person name="Salse J."/>
            <person name="Munos S."/>
            <person name="Vincourt P."/>
            <person name="Rieseberg L.H."/>
            <person name="Langlade N.B."/>
        </authorList>
    </citation>
    <scope>NUCLEOTIDE SEQUENCE</scope>
    <source>
        <tissue evidence="2">Leaves</tissue>
    </source>
</reference>
<keyword evidence="3" id="KW-1185">Reference proteome</keyword>
<proteinExistence type="predicted"/>
<accession>A0A9K3P1Q5</accession>
<gene>
    <name evidence="2" type="ORF">HanXRQr2_Chr01g0004301</name>
</gene>
<name>A0A9K3P1Q5_HELAN</name>
<evidence type="ECO:0000256" key="1">
    <source>
        <dbReference type="SAM" id="Phobius"/>
    </source>
</evidence>
<comment type="caution">
    <text evidence="2">The sequence shown here is derived from an EMBL/GenBank/DDBJ whole genome shotgun (WGS) entry which is preliminary data.</text>
</comment>
<keyword evidence="1" id="KW-0472">Membrane</keyword>
<dbReference type="AlphaFoldDB" id="A0A9K3P1Q5"/>
<evidence type="ECO:0000313" key="3">
    <source>
        <dbReference type="Proteomes" id="UP000215914"/>
    </source>
</evidence>
<dbReference type="Gramene" id="mRNA:HanXRQr2_Chr01g0004301">
    <property type="protein sequence ID" value="CDS:HanXRQr2_Chr01g0004301.1"/>
    <property type="gene ID" value="HanXRQr2_Chr01g0004301"/>
</dbReference>
<evidence type="ECO:0000313" key="2">
    <source>
        <dbReference type="EMBL" id="KAF5820624.1"/>
    </source>
</evidence>
<dbReference type="Proteomes" id="UP000215914">
    <property type="component" value="Unassembled WGS sequence"/>
</dbReference>
<organism evidence="2 3">
    <name type="scientific">Helianthus annuus</name>
    <name type="common">Common sunflower</name>
    <dbReference type="NCBI Taxonomy" id="4232"/>
    <lineage>
        <taxon>Eukaryota</taxon>
        <taxon>Viridiplantae</taxon>
        <taxon>Streptophyta</taxon>
        <taxon>Embryophyta</taxon>
        <taxon>Tracheophyta</taxon>
        <taxon>Spermatophyta</taxon>
        <taxon>Magnoliopsida</taxon>
        <taxon>eudicotyledons</taxon>
        <taxon>Gunneridae</taxon>
        <taxon>Pentapetalae</taxon>
        <taxon>asterids</taxon>
        <taxon>campanulids</taxon>
        <taxon>Asterales</taxon>
        <taxon>Asteraceae</taxon>
        <taxon>Asteroideae</taxon>
        <taxon>Heliantheae alliance</taxon>
        <taxon>Heliantheae</taxon>
        <taxon>Helianthus</taxon>
    </lineage>
</organism>